<feature type="transmembrane region" description="Helical" evidence="1">
    <location>
        <begin position="28"/>
        <end position="46"/>
    </location>
</feature>
<evidence type="ECO:0000256" key="1">
    <source>
        <dbReference type="SAM" id="Phobius"/>
    </source>
</evidence>
<feature type="transmembrane region" description="Helical" evidence="1">
    <location>
        <begin position="399"/>
        <end position="422"/>
    </location>
</feature>
<organism evidence="2 3">
    <name type="scientific">Penicillium salamii</name>
    <dbReference type="NCBI Taxonomy" id="1612424"/>
    <lineage>
        <taxon>Eukaryota</taxon>
        <taxon>Fungi</taxon>
        <taxon>Dikarya</taxon>
        <taxon>Ascomycota</taxon>
        <taxon>Pezizomycotina</taxon>
        <taxon>Eurotiomycetes</taxon>
        <taxon>Eurotiomycetidae</taxon>
        <taxon>Eurotiales</taxon>
        <taxon>Aspergillaceae</taxon>
        <taxon>Penicillium</taxon>
    </lineage>
</organism>
<dbReference type="OrthoDB" id="5212574at2759"/>
<protein>
    <submittedName>
        <fullName evidence="2">Uncharacterized protein</fullName>
    </submittedName>
</protein>
<dbReference type="EMBL" id="CAJVPG010000180">
    <property type="protein sequence ID" value="CAG8368813.1"/>
    <property type="molecule type" value="Genomic_DNA"/>
</dbReference>
<gene>
    <name evidence="2" type="ORF">PSALAMII_LOCUS4536</name>
</gene>
<keyword evidence="3" id="KW-1185">Reference proteome</keyword>
<accession>A0A9W4J2V8</accession>
<keyword evidence="1" id="KW-0812">Transmembrane</keyword>
<reference evidence="2" key="1">
    <citation type="submission" date="2021-07" db="EMBL/GenBank/DDBJ databases">
        <authorList>
            <person name="Branca A.L. A."/>
        </authorList>
    </citation>
    <scope>NUCLEOTIDE SEQUENCE</scope>
</reference>
<evidence type="ECO:0000313" key="2">
    <source>
        <dbReference type="EMBL" id="CAG8368813.1"/>
    </source>
</evidence>
<feature type="transmembrane region" description="Helical" evidence="1">
    <location>
        <begin position="116"/>
        <end position="139"/>
    </location>
</feature>
<evidence type="ECO:0000313" key="3">
    <source>
        <dbReference type="Proteomes" id="UP001152649"/>
    </source>
</evidence>
<feature type="transmembrane region" description="Helical" evidence="1">
    <location>
        <begin position="225"/>
        <end position="249"/>
    </location>
</feature>
<keyword evidence="1" id="KW-1133">Transmembrane helix</keyword>
<keyword evidence="1" id="KW-0472">Membrane</keyword>
<dbReference type="Proteomes" id="UP001152649">
    <property type="component" value="Unassembled WGS sequence"/>
</dbReference>
<dbReference type="AlphaFoldDB" id="A0A9W4J2V8"/>
<comment type="caution">
    <text evidence="2">The sequence shown here is derived from an EMBL/GenBank/DDBJ whole genome shotgun (WGS) entry which is preliminary data.</text>
</comment>
<proteinExistence type="predicted"/>
<feature type="transmembrane region" description="Helical" evidence="1">
    <location>
        <begin position="270"/>
        <end position="288"/>
    </location>
</feature>
<feature type="transmembrane region" description="Helical" evidence="1">
    <location>
        <begin position="188"/>
        <end position="213"/>
    </location>
</feature>
<name>A0A9W4J2V8_9EURO</name>
<feature type="transmembrane region" description="Helical" evidence="1">
    <location>
        <begin position="145"/>
        <end position="167"/>
    </location>
</feature>
<feature type="transmembrane region" description="Helical" evidence="1">
    <location>
        <begin position="321"/>
        <end position="343"/>
    </location>
</feature>
<sequence length="438" mass="49017">MPLGSLTRWQSVLFCLGGFFDTCFQTDIPMIVVFTTLINLLFLFQFEYTDGSVIAAVAILETPTPMEDENPQEVAFSEVGKIEDPPKGQTGRTTRDESEGVRQFLWSLRQNFVRELIPTLCGSFLGLVGLHLLSLAGFLDNDLNHIVTGALLCGTIITLSKIFAIPTSSNAVTNQRSLARRYLHNQKGVSPMFTGLDVFMVYMFLTVLITVLAKSNSAEGAIFPVFVISRLFLGLTLTNLHTAWVHAVISMPTKKSIWQRIPGWREWLEILPVASLDIVLPNCINYLARVLLVSFRGMFFAALSNQARDKIPSTLATLGNIAFLTIPIVSQYLASIFTGALYVRAAASILPDNDQSVVPFDRSFGVRAKNETHCLSILDAFSTIKVQNWYRYLKIGWEVFIYEIVWAGFFILLIALELYYWAPCTAVDLLVLLVPREF</sequence>